<evidence type="ECO:0000313" key="2">
    <source>
        <dbReference type="EMBL" id="KAF7371637.1"/>
    </source>
</evidence>
<organism evidence="2 3">
    <name type="scientific">Mycena venus</name>
    <dbReference type="NCBI Taxonomy" id="2733690"/>
    <lineage>
        <taxon>Eukaryota</taxon>
        <taxon>Fungi</taxon>
        <taxon>Dikarya</taxon>
        <taxon>Basidiomycota</taxon>
        <taxon>Agaricomycotina</taxon>
        <taxon>Agaricomycetes</taxon>
        <taxon>Agaricomycetidae</taxon>
        <taxon>Agaricales</taxon>
        <taxon>Marasmiineae</taxon>
        <taxon>Mycenaceae</taxon>
        <taxon>Mycena</taxon>
    </lineage>
</organism>
<feature type="compositionally biased region" description="Basic and acidic residues" evidence="1">
    <location>
        <begin position="298"/>
        <end position="326"/>
    </location>
</feature>
<feature type="region of interest" description="Disordered" evidence="1">
    <location>
        <begin position="187"/>
        <end position="326"/>
    </location>
</feature>
<feature type="compositionally biased region" description="Basic and acidic residues" evidence="1">
    <location>
        <begin position="1"/>
        <end position="10"/>
    </location>
</feature>
<accession>A0A8H7DFW9</accession>
<feature type="region of interest" description="Disordered" evidence="1">
    <location>
        <begin position="1"/>
        <end position="43"/>
    </location>
</feature>
<protein>
    <submittedName>
        <fullName evidence="2">Uncharacterized protein</fullName>
    </submittedName>
</protein>
<feature type="compositionally biased region" description="Basic and acidic residues" evidence="1">
    <location>
        <begin position="216"/>
        <end position="245"/>
    </location>
</feature>
<dbReference type="OrthoDB" id="3269075at2759"/>
<evidence type="ECO:0000313" key="3">
    <source>
        <dbReference type="Proteomes" id="UP000620124"/>
    </source>
</evidence>
<keyword evidence="3" id="KW-1185">Reference proteome</keyword>
<feature type="region of interest" description="Disordered" evidence="1">
    <location>
        <begin position="349"/>
        <end position="447"/>
    </location>
</feature>
<dbReference type="EMBL" id="JACAZI010000001">
    <property type="protein sequence ID" value="KAF7371637.1"/>
    <property type="molecule type" value="Genomic_DNA"/>
</dbReference>
<dbReference type="AlphaFoldDB" id="A0A8H7DFW9"/>
<dbReference type="Proteomes" id="UP000620124">
    <property type="component" value="Unassembled WGS sequence"/>
</dbReference>
<feature type="compositionally biased region" description="Basic and acidic residues" evidence="1">
    <location>
        <begin position="411"/>
        <end position="420"/>
    </location>
</feature>
<feature type="compositionally biased region" description="Low complexity" evidence="1">
    <location>
        <begin position="284"/>
        <end position="297"/>
    </location>
</feature>
<feature type="compositionally biased region" description="Low complexity" evidence="1">
    <location>
        <begin position="367"/>
        <end position="377"/>
    </location>
</feature>
<gene>
    <name evidence="2" type="ORF">MVEN_00019200</name>
</gene>
<name>A0A8H7DFW9_9AGAR</name>
<sequence length="480" mass="53535">MAKAKTEAKPSKAPPPRKKPSKKVPATEVIELDASSDTEAQQPQHRQLNWVKNEHWTHKLVAYLSANPTFRKKLFSDSTAEAKKGRRKEVAKDGKAVQCATLAQHIFEDDPKEQARYANDPAKYALSVETRLRRGEYKKCVEKLGATGDPQAIHPGSKIASLVDEIREGWPWWDDFHAFWRELPNYNPRQSSLTRETADSDMETDGHQLQDAGGDDDGRSNASRARDRQRSEVSEGEDKSEASSDHEDDADNVPEVRTSKTQKGEAKGKNKASTTASGRDLGIAKAKASKSSGSAKKTPIDRLNDIRESESLRLAEKRQLQHEEEMERLKIKRKKYELNVLQAENERLRLSRRATSQSPRQLSRRVLSLGSPSPSKSRSSHYAAESPRHSRRTVNLTSPSPSPSKIRSSRHVAESPRDAGLDYDPSHGNGNYDGTSHGDGGIPGDNLFDSESFPDLLKFDFSSYASTSLDSIPSWYLPPN</sequence>
<proteinExistence type="predicted"/>
<evidence type="ECO:0000256" key="1">
    <source>
        <dbReference type="SAM" id="MobiDB-lite"/>
    </source>
</evidence>
<reference evidence="2" key="1">
    <citation type="submission" date="2020-05" db="EMBL/GenBank/DDBJ databases">
        <title>Mycena genomes resolve the evolution of fungal bioluminescence.</title>
        <authorList>
            <person name="Tsai I.J."/>
        </authorList>
    </citation>
    <scope>NUCLEOTIDE SEQUENCE</scope>
    <source>
        <strain evidence="2">CCC161011</strain>
    </source>
</reference>
<comment type="caution">
    <text evidence="2">The sequence shown here is derived from an EMBL/GenBank/DDBJ whole genome shotgun (WGS) entry which is preliminary data.</text>
</comment>